<comment type="caution">
    <text evidence="1">The sequence shown here is derived from an EMBL/GenBank/DDBJ whole genome shotgun (WGS) entry which is preliminary data.</text>
</comment>
<evidence type="ECO:0000313" key="1">
    <source>
        <dbReference type="EMBL" id="TRX43050.1"/>
    </source>
</evidence>
<dbReference type="AlphaFoldDB" id="A0A553EDE1"/>
<sequence>MSSLRNKSDINIAAAEHLDGKSIYPPVAHCAYYSCYQFMKHIWLFSMNKTDNDLALLTRNTTEGSHEVLINQITKYLKSKNQDTRSFNTEIVSLKKLRHKSDYDNIEIGSEISANAIKLSKSSLVVLKKCL</sequence>
<evidence type="ECO:0008006" key="3">
    <source>
        <dbReference type="Google" id="ProtNLM"/>
    </source>
</evidence>
<evidence type="ECO:0000313" key="2">
    <source>
        <dbReference type="Proteomes" id="UP000316371"/>
    </source>
</evidence>
<name>A0A553EDE1_9FLAO</name>
<protein>
    <recommendedName>
        <fullName evidence="3">HEPN domain-containing protein</fullName>
    </recommendedName>
</protein>
<accession>A0A553EDE1</accession>
<proteinExistence type="predicted"/>
<reference evidence="1 2" key="1">
    <citation type="submission" date="2019-07" db="EMBL/GenBank/DDBJ databases">
        <title>Novel species of Flavobacterium.</title>
        <authorList>
            <person name="Liu Q."/>
            <person name="Xin Y.-H."/>
        </authorList>
    </citation>
    <scope>NUCLEOTIDE SEQUENCE [LARGE SCALE GENOMIC DNA]</scope>
    <source>
        <strain evidence="1 2">LB1R34</strain>
    </source>
</reference>
<dbReference type="OrthoDB" id="666468at2"/>
<dbReference type="EMBL" id="VJZT01000001">
    <property type="protein sequence ID" value="TRX43050.1"/>
    <property type="molecule type" value="Genomic_DNA"/>
</dbReference>
<gene>
    <name evidence="1" type="ORF">FNW21_01570</name>
</gene>
<keyword evidence="2" id="KW-1185">Reference proteome</keyword>
<dbReference type="RefSeq" id="WP_144254972.1">
    <property type="nucleotide sequence ID" value="NZ_VJZT01000001.1"/>
</dbReference>
<organism evidence="1 2">
    <name type="scientific">Flavobacterium restrictum</name>
    <dbReference type="NCBI Taxonomy" id="2594428"/>
    <lineage>
        <taxon>Bacteria</taxon>
        <taxon>Pseudomonadati</taxon>
        <taxon>Bacteroidota</taxon>
        <taxon>Flavobacteriia</taxon>
        <taxon>Flavobacteriales</taxon>
        <taxon>Flavobacteriaceae</taxon>
        <taxon>Flavobacterium</taxon>
    </lineage>
</organism>
<dbReference type="Gene3D" id="1.20.120.330">
    <property type="entry name" value="Nucleotidyltransferases domain 2"/>
    <property type="match status" value="1"/>
</dbReference>
<dbReference type="Proteomes" id="UP000316371">
    <property type="component" value="Unassembled WGS sequence"/>
</dbReference>